<proteinExistence type="predicted"/>
<reference evidence="5" key="2">
    <citation type="submission" date="2019-10" db="EMBL/GenBank/DDBJ databases">
        <title>Conservation and host-specific expression of non-tandemly repeated heterogenous ribosome RNA gene in arbuscular mycorrhizal fungi.</title>
        <authorList>
            <person name="Maeda T."/>
            <person name="Kobayashi Y."/>
            <person name="Nakagawa T."/>
            <person name="Ezawa T."/>
            <person name="Yamaguchi K."/>
            <person name="Bino T."/>
            <person name="Nishimoto Y."/>
            <person name="Shigenobu S."/>
            <person name="Kawaguchi M."/>
        </authorList>
    </citation>
    <scope>NUCLEOTIDE SEQUENCE</scope>
    <source>
        <strain evidence="5">HR1</strain>
    </source>
</reference>
<evidence type="ECO:0000256" key="3">
    <source>
        <dbReference type="SAM" id="Phobius"/>
    </source>
</evidence>
<accession>A0A2Z6R1R2</accession>
<dbReference type="STRING" id="94130.A0A2Z6R1R2"/>
<dbReference type="GO" id="GO:0098703">
    <property type="term" value="P:calcium ion import across plasma membrane"/>
    <property type="evidence" value="ECO:0007669"/>
    <property type="project" value="TreeGrafter"/>
</dbReference>
<feature type="compositionally biased region" description="Acidic residues" evidence="2">
    <location>
        <begin position="1294"/>
        <end position="1307"/>
    </location>
</feature>
<keyword evidence="6" id="KW-1185">Reference proteome</keyword>
<feature type="transmembrane region" description="Helical" evidence="3">
    <location>
        <begin position="1185"/>
        <end position="1203"/>
    </location>
</feature>
<dbReference type="PANTHER" id="PTHR10582:SF2">
    <property type="entry name" value="INACTIVE"/>
    <property type="match status" value="1"/>
</dbReference>
<dbReference type="GO" id="GO:0005216">
    <property type="term" value="F:monoatomic ion channel activity"/>
    <property type="evidence" value="ECO:0007669"/>
    <property type="project" value="InterPro"/>
</dbReference>
<dbReference type="GO" id="GO:0005886">
    <property type="term" value="C:plasma membrane"/>
    <property type="evidence" value="ECO:0007669"/>
    <property type="project" value="TreeGrafter"/>
</dbReference>
<feature type="transmembrane region" description="Helical" evidence="3">
    <location>
        <begin position="949"/>
        <end position="966"/>
    </location>
</feature>
<evidence type="ECO:0000313" key="6">
    <source>
        <dbReference type="Proteomes" id="UP000247702"/>
    </source>
</evidence>
<evidence type="ECO:0008006" key="7">
    <source>
        <dbReference type="Google" id="ProtNLM"/>
    </source>
</evidence>
<sequence length="1370" mass="159934">MSKYYVALSQDGQEVAIFNSTKFELSTCTIDRLDKREQFANDSLQIPPNTNLFGDVAWSISISNKLANGEILIALSCFNKYHCLMSEDKNSAQYYRSVKRQSISSIFTDIMTETTADVNDDVGLEDGEMIGFNTTWIFSTLNKERIRTIFDDLGGIVRFLSPSDSKRQPLIIIHHYGIIKTSIPLNYRQHKKNALNKSLFYKFFADNPKGTIEFYFPLAISKQLKVRNEDRPQLNLFNKNIKNNYLFLQDCKTDKLNSLECYNLENGELIKSFLIDTGRNAKDNLNYYFRKSFNSVKNCMIIEISKNGKLLAYQSKFNQNHVTLYLMENTLEICTKEFTDIRDIIYIQFICNDEKLLIIGEQNVGGNQVVENSEEIEVVSIKKKRSLKTVPVMIIWDLFSSNSEEDSIKITHDSLNSLDIFRHHHNYASSNGNTIYIDEKGAVKSLLDHPDLVNVLNKKFINQSLKPLDVIVAQEMSEGLKKHAIFHLDNILDSGATENEAIVIYSEPWIHNKNYPRISVFLDEDKSIQLIIGVYSVQVWRRLLRGDRQLTRLEYIWISQKRKIEVKSLLVERNEFLLEFILIDENEEQQVNYISNGERIRLHWPHNVSILKDACVALECCHYFIDNPISPRKGLLFDKFRVQIQNIVKNFINYNPNIFRLTDIKYDIMGNLIRGNCVSIIKRILFINTDKYKSAINSRAMKAKMKGHLHFPRLYSWESNTPKKNDLEVAIETITGVHRKDTIIIGYLLDYYSDNAMENTGWMISVSQILPLLYDRHLDYYVKELFYKPCFGARLSRTDESLVSSIELMKGHHKNVHSMIIQQGLPRKPITNIPDFKKRIEVTKEYIETNLLSLSRHDPSVMTKLNVVPLPDFFTYPRISPNKNEKILNHYLAWRVLKNIILPHAYIEVGDLNYSPFYRILVRDNRITTFSNPSLAALVDYKWSKAQSYFIRSYAIYIVFALSFWTLTNVTRNDVFTPITSKGLYFPLQILLFYIGYLRLAFEYLQLKYKGFRKYFTVYNFFDIISIIMPLCLVISLNFLDLGVSDLTLRYYTVATSLTSLVMWIELLLLLRFFTGPANYINISVNIIRRVFYFFVFMLIFIVAIAHSMYILLRSPNSIGLDPDGQNYALFNTDTEENVAPNVTINQTFNVNQVSDNYFSNFWQSIIAVYFWTNGRWDQVDQWNFLPVTILCFLASILLITVMQNMLVALMASVFDEACALGNQAVLKFRADLISDYETLMRFVIDLKDENENPKELHYVAKIEDVERWESGIKKYCKLHKCILVDKSDRVSSDEEEEDYSDDESENEFYSKSRKMRYSESSRELRYSESSFSELYMEKLDSRMKEIHNDIRNKIKDLEDKLKTLLEPKR</sequence>
<comment type="caution">
    <text evidence="4">The sequence shown here is derived from an EMBL/GenBank/DDBJ whole genome shotgun (WGS) entry which is preliminary data.</text>
</comment>
<evidence type="ECO:0000256" key="2">
    <source>
        <dbReference type="SAM" id="MobiDB-lite"/>
    </source>
</evidence>
<dbReference type="Proteomes" id="UP000247702">
    <property type="component" value="Unassembled WGS sequence"/>
</dbReference>
<reference evidence="4 6" key="1">
    <citation type="submission" date="2017-11" db="EMBL/GenBank/DDBJ databases">
        <title>The genome of Rhizophagus clarus HR1 reveals common genetic basis of auxotrophy among arbuscular mycorrhizal fungi.</title>
        <authorList>
            <person name="Kobayashi Y."/>
        </authorList>
    </citation>
    <scope>NUCLEOTIDE SEQUENCE [LARGE SCALE GENOMIC DNA]</scope>
    <source>
        <strain evidence="4 6">HR1</strain>
    </source>
</reference>
<keyword evidence="3" id="KW-0812">Transmembrane</keyword>
<keyword evidence="3" id="KW-0472">Membrane</keyword>
<feature type="transmembrane region" description="Helical" evidence="3">
    <location>
        <begin position="1051"/>
        <end position="1071"/>
    </location>
</feature>
<evidence type="ECO:0000313" key="5">
    <source>
        <dbReference type="EMBL" id="GES81136.1"/>
    </source>
</evidence>
<evidence type="ECO:0000256" key="1">
    <source>
        <dbReference type="ARBA" id="ARBA00022737"/>
    </source>
</evidence>
<dbReference type="PANTHER" id="PTHR10582">
    <property type="entry name" value="TRANSIENT RECEPTOR POTENTIAL ION CHANNEL PROTEIN"/>
    <property type="match status" value="1"/>
</dbReference>
<organism evidence="4 6">
    <name type="scientific">Rhizophagus clarus</name>
    <dbReference type="NCBI Taxonomy" id="94130"/>
    <lineage>
        <taxon>Eukaryota</taxon>
        <taxon>Fungi</taxon>
        <taxon>Fungi incertae sedis</taxon>
        <taxon>Mucoromycota</taxon>
        <taxon>Glomeromycotina</taxon>
        <taxon>Glomeromycetes</taxon>
        <taxon>Glomerales</taxon>
        <taxon>Glomeraceae</taxon>
        <taxon>Rhizophagus</taxon>
    </lineage>
</organism>
<feature type="transmembrane region" description="Helical" evidence="3">
    <location>
        <begin position="1017"/>
        <end position="1039"/>
    </location>
</feature>
<dbReference type="OrthoDB" id="2418441at2759"/>
<protein>
    <recommendedName>
        <fullName evidence="7">Ion transport domain-containing protein</fullName>
    </recommendedName>
</protein>
<evidence type="ECO:0000313" key="4">
    <source>
        <dbReference type="EMBL" id="GBB96337.1"/>
    </source>
</evidence>
<keyword evidence="3" id="KW-1133">Transmembrane helix</keyword>
<dbReference type="EMBL" id="BEXD01001924">
    <property type="protein sequence ID" value="GBB96337.1"/>
    <property type="molecule type" value="Genomic_DNA"/>
</dbReference>
<dbReference type="EMBL" id="BLAL01000053">
    <property type="protein sequence ID" value="GES81136.1"/>
    <property type="molecule type" value="Genomic_DNA"/>
</dbReference>
<feature type="compositionally biased region" description="Basic and acidic residues" evidence="2">
    <location>
        <begin position="1317"/>
        <end position="1327"/>
    </location>
</feature>
<dbReference type="Proteomes" id="UP000615446">
    <property type="component" value="Unassembled WGS sequence"/>
</dbReference>
<feature type="transmembrane region" description="Helical" evidence="3">
    <location>
        <begin position="1091"/>
        <end position="1113"/>
    </location>
</feature>
<name>A0A2Z6R1R2_9GLOM</name>
<feature type="region of interest" description="Disordered" evidence="2">
    <location>
        <begin position="1294"/>
        <end position="1327"/>
    </location>
</feature>
<gene>
    <name evidence="5" type="ORF">RCL2_000839400</name>
    <name evidence="4" type="ORF">RclHR1_02730009</name>
</gene>
<keyword evidence="1" id="KW-0677">Repeat</keyword>
<dbReference type="InterPro" id="IPR024862">
    <property type="entry name" value="TRPV"/>
</dbReference>
<feature type="transmembrane region" description="Helical" evidence="3">
    <location>
        <begin position="986"/>
        <end position="1005"/>
    </location>
</feature>